<dbReference type="EMBL" id="CZQC01000045">
    <property type="protein sequence ID" value="CUS41538.1"/>
    <property type="molecule type" value="Genomic_DNA"/>
</dbReference>
<protein>
    <submittedName>
        <fullName evidence="1">Uncharacterized protein</fullName>
    </submittedName>
</protein>
<gene>
    <name evidence="1" type="ORF">MGWOODY_Tha2335</name>
</gene>
<accession>A0A160TD22</accession>
<name>A0A160TD22_9ZZZZ</name>
<organism evidence="1">
    <name type="scientific">hydrothermal vent metagenome</name>
    <dbReference type="NCBI Taxonomy" id="652676"/>
    <lineage>
        <taxon>unclassified sequences</taxon>
        <taxon>metagenomes</taxon>
        <taxon>ecological metagenomes</taxon>
    </lineage>
</organism>
<proteinExistence type="predicted"/>
<evidence type="ECO:0000313" key="1">
    <source>
        <dbReference type="EMBL" id="CUS41538.1"/>
    </source>
</evidence>
<reference evidence="1" key="1">
    <citation type="submission" date="2015-10" db="EMBL/GenBank/DDBJ databases">
        <authorList>
            <person name="Gilbert D.G."/>
        </authorList>
    </citation>
    <scope>NUCLEOTIDE SEQUENCE</scope>
</reference>
<dbReference type="AlphaFoldDB" id="A0A160TD22"/>
<sequence length="39" mass="4321">MPICRERLPEAELVIAVLSLAVAPVVADELLPSMVNKFW</sequence>